<dbReference type="PANTHER" id="PTHR30185">
    <property type="entry name" value="CRYPTIC BETA-GLUCOSIDE BGL OPERON ANTITERMINATOR"/>
    <property type="match status" value="1"/>
</dbReference>
<dbReference type="InterPro" id="IPR011608">
    <property type="entry name" value="PRD"/>
</dbReference>
<dbReference type="GO" id="GO:0003723">
    <property type="term" value="F:RNA binding"/>
    <property type="evidence" value="ECO:0007669"/>
    <property type="project" value="InterPro"/>
</dbReference>
<accession>A0AAD2DE68</accession>
<dbReference type="InterPro" id="IPR036650">
    <property type="entry name" value="CAT_RNA-bd_dom_sf"/>
</dbReference>
<dbReference type="Pfam" id="PF03123">
    <property type="entry name" value="CAT_RBD"/>
    <property type="match status" value="1"/>
</dbReference>
<dbReference type="Gene3D" id="2.30.24.10">
    <property type="entry name" value="CAT RNA-binding domain"/>
    <property type="match status" value="1"/>
</dbReference>
<sequence>MKIRKILNNNLVLVQDGEENEVIVKGKGVGFNKKRGDIVEESIIEKIFTPNSPKNSKEMQNFLTSIPEEYLDFVQNYVDQVKNDYNMKLNNSIYISMSDHLMGTIKRFKNGISIQNLLLSDIKQLYKTEYKIGIDMLKNVNEKFKVNLPLDEAGFIALHFVNAQDSEGKNDSFKISYIVNTITEIVKKYYESISFDEESLYYQRFITHLKYFSQRFLHKELNYQEDAKLFNIIKEQYKDAYGCVKLIYLMMEDKYNYRLTEEEMLFLTIHIHTITEKSIQKN</sequence>
<dbReference type="InterPro" id="IPR036634">
    <property type="entry name" value="PRD_sf"/>
</dbReference>
<evidence type="ECO:0000313" key="3">
    <source>
        <dbReference type="EMBL" id="CAI3637819.1"/>
    </source>
</evidence>
<dbReference type="SMART" id="SM01061">
    <property type="entry name" value="CAT_RBD"/>
    <property type="match status" value="1"/>
</dbReference>
<dbReference type="PANTHER" id="PTHR30185:SF15">
    <property type="entry name" value="CRYPTIC BETA-GLUCOSIDE BGL OPERON ANTITERMINATOR"/>
    <property type="match status" value="1"/>
</dbReference>
<comment type="caution">
    <text evidence="3">The sequence shown here is derived from an EMBL/GenBank/DDBJ whole genome shotgun (WGS) entry which is preliminary data.</text>
</comment>
<dbReference type="NCBIfam" id="NF046042">
    <property type="entry name" value="LicT"/>
    <property type="match status" value="1"/>
</dbReference>
<reference evidence="3" key="1">
    <citation type="submission" date="2022-10" db="EMBL/GenBank/DDBJ databases">
        <authorList>
            <person name="Aires J."/>
            <person name="Mesa V."/>
        </authorList>
    </citation>
    <scope>NUCLEOTIDE SEQUENCE</scope>
    <source>
        <strain evidence="3">Clostridium neonatale JD116</strain>
    </source>
</reference>
<evidence type="ECO:0000313" key="4">
    <source>
        <dbReference type="Proteomes" id="UP001189143"/>
    </source>
</evidence>
<protein>
    <submittedName>
        <fullName evidence="3">Transcription antiterminator LicT</fullName>
    </submittedName>
</protein>
<dbReference type="AlphaFoldDB" id="A0AAD2DE68"/>
<dbReference type="SUPFAM" id="SSF63520">
    <property type="entry name" value="PTS-regulatory domain, PRD"/>
    <property type="match status" value="2"/>
</dbReference>
<feature type="domain" description="PRD" evidence="2">
    <location>
        <begin position="173"/>
        <end position="281"/>
    </location>
</feature>
<dbReference type="InterPro" id="IPR050661">
    <property type="entry name" value="BglG_antiterminators"/>
</dbReference>
<dbReference type="Pfam" id="PF00874">
    <property type="entry name" value="PRD"/>
    <property type="match status" value="2"/>
</dbReference>
<gene>
    <name evidence="3" type="primary">licT</name>
    <name evidence="3" type="ORF">CNEO2_490009</name>
</gene>
<feature type="domain" description="PRD" evidence="2">
    <location>
        <begin position="65"/>
        <end position="170"/>
    </location>
</feature>
<name>A0AAD2DE68_9CLOT</name>
<dbReference type="EMBL" id="CAMTCP010000247">
    <property type="protein sequence ID" value="CAI3637819.1"/>
    <property type="molecule type" value="Genomic_DNA"/>
</dbReference>
<evidence type="ECO:0000259" key="2">
    <source>
        <dbReference type="PROSITE" id="PS51372"/>
    </source>
</evidence>
<dbReference type="GO" id="GO:0006355">
    <property type="term" value="P:regulation of DNA-templated transcription"/>
    <property type="evidence" value="ECO:0007669"/>
    <property type="project" value="InterPro"/>
</dbReference>
<dbReference type="PROSITE" id="PS51372">
    <property type="entry name" value="PRD_2"/>
    <property type="match status" value="2"/>
</dbReference>
<organism evidence="3 4">
    <name type="scientific">Clostridium neonatale</name>
    <dbReference type="NCBI Taxonomy" id="137838"/>
    <lineage>
        <taxon>Bacteria</taxon>
        <taxon>Bacillati</taxon>
        <taxon>Bacillota</taxon>
        <taxon>Clostridia</taxon>
        <taxon>Eubacteriales</taxon>
        <taxon>Clostridiaceae</taxon>
        <taxon>Clostridium</taxon>
    </lineage>
</organism>
<dbReference type="Gene3D" id="1.10.1790.10">
    <property type="entry name" value="PRD domain"/>
    <property type="match status" value="2"/>
</dbReference>
<dbReference type="Proteomes" id="UP001189143">
    <property type="component" value="Unassembled WGS sequence"/>
</dbReference>
<dbReference type="RefSeq" id="WP_125149377.1">
    <property type="nucleotide sequence ID" value="NZ_CAKJVF010000247.1"/>
</dbReference>
<dbReference type="InterPro" id="IPR004341">
    <property type="entry name" value="CAT_RNA-bd_dom"/>
</dbReference>
<proteinExistence type="predicted"/>
<evidence type="ECO:0000256" key="1">
    <source>
        <dbReference type="ARBA" id="ARBA00022737"/>
    </source>
</evidence>
<dbReference type="SUPFAM" id="SSF50151">
    <property type="entry name" value="SacY-like RNA-binding domain"/>
    <property type="match status" value="1"/>
</dbReference>
<keyword evidence="1" id="KW-0677">Repeat</keyword>